<comment type="pathway">
    <text evidence="2">Siderophore biosynthesis.</text>
</comment>
<evidence type="ECO:0000313" key="8">
    <source>
        <dbReference type="EMBL" id="WIY24068.1"/>
    </source>
</evidence>
<dbReference type="KEGG" id="ppso:QPJ95_15760"/>
<name>A0A9Y2KWY0_9RHOB</name>
<keyword evidence="7" id="KW-0560">Oxidoreductase</keyword>
<dbReference type="Gene3D" id="3.50.50.60">
    <property type="entry name" value="FAD/NAD(P)-binding domain"/>
    <property type="match status" value="1"/>
</dbReference>
<dbReference type="GO" id="GO:0006879">
    <property type="term" value="P:intracellular iron ion homeostasis"/>
    <property type="evidence" value="ECO:0007669"/>
    <property type="project" value="TreeGrafter"/>
</dbReference>
<keyword evidence="9" id="KW-1185">Reference proteome</keyword>
<evidence type="ECO:0000256" key="5">
    <source>
        <dbReference type="ARBA" id="ARBA00022827"/>
    </source>
</evidence>
<dbReference type="PANTHER" id="PTHR42802">
    <property type="entry name" value="MONOOXYGENASE"/>
    <property type="match status" value="1"/>
</dbReference>
<protein>
    <submittedName>
        <fullName evidence="8">SidA/IucD/PvdA family monooxygenase</fullName>
    </submittedName>
</protein>
<dbReference type="GO" id="GO:0004497">
    <property type="term" value="F:monooxygenase activity"/>
    <property type="evidence" value="ECO:0007669"/>
    <property type="project" value="UniProtKB-KW"/>
</dbReference>
<evidence type="ECO:0000256" key="6">
    <source>
        <dbReference type="ARBA" id="ARBA00022857"/>
    </source>
</evidence>
<dbReference type="InterPro" id="IPR036188">
    <property type="entry name" value="FAD/NAD-bd_sf"/>
</dbReference>
<dbReference type="PANTHER" id="PTHR42802:SF1">
    <property type="entry name" value="L-ORNITHINE N(5)-MONOOXYGENASE"/>
    <property type="match status" value="1"/>
</dbReference>
<sequence>MKRSHPSTEIYDIVGIGFGPANIALAIALEELHPDKSFRFVDSQKQIVWQNEMLFENALDVYSNIQNSPHRDLATPRNPRSRYSFLNYLHENGLFWTQLNLNMSMPLRPDFANYIAWVAENFRDHFIGGTWVTGIEPRGDHYAIKCDNGPELLARHVVLGTGRPPQIPEQFQDITNPNCIHFTKYNSSIDAMVAGNAKRIAIVGSSQTAAEIVLHLTKMHPQVEVDVIMRRFGFPLKDTTPFVSEIYFPEFTDLYFNSSEAMKRRIDRDVYGTNYGTADEDVIQEIYQQIYYDKLAGRNKLELHRLSEINNVRDKGGKIEITINDRMHTRTFDKAYDGVILATGFVNYGPHPHNQKIPNLLQPLQHLLQLERGAVSVGRKYDLALTPEAPGKILMNGLCEVTHGMGDAGSISLMSLRAAEIASKAFEPADSADPATALGDADTELHPVIA</sequence>
<dbReference type="RefSeq" id="WP_270917072.1">
    <property type="nucleotide sequence ID" value="NZ_CP127247.1"/>
</dbReference>
<evidence type="ECO:0000256" key="1">
    <source>
        <dbReference type="ARBA" id="ARBA00001974"/>
    </source>
</evidence>
<dbReference type="InterPro" id="IPR025700">
    <property type="entry name" value="Lys/Orn_oxygenase"/>
</dbReference>
<organism evidence="8 9">
    <name type="scientific">Parasedimentitalea psychrophila</name>
    <dbReference type="NCBI Taxonomy" id="2997337"/>
    <lineage>
        <taxon>Bacteria</taxon>
        <taxon>Pseudomonadati</taxon>
        <taxon>Pseudomonadota</taxon>
        <taxon>Alphaproteobacteria</taxon>
        <taxon>Rhodobacterales</taxon>
        <taxon>Paracoccaceae</taxon>
        <taxon>Parasedimentitalea</taxon>
    </lineage>
</organism>
<comment type="cofactor">
    <cofactor evidence="1">
        <name>FAD</name>
        <dbReference type="ChEBI" id="CHEBI:57692"/>
    </cofactor>
</comment>
<evidence type="ECO:0000256" key="3">
    <source>
        <dbReference type="ARBA" id="ARBA00007588"/>
    </source>
</evidence>
<dbReference type="SUPFAM" id="SSF51905">
    <property type="entry name" value="FAD/NAD(P)-binding domain"/>
    <property type="match status" value="2"/>
</dbReference>
<evidence type="ECO:0000256" key="4">
    <source>
        <dbReference type="ARBA" id="ARBA00022630"/>
    </source>
</evidence>
<keyword evidence="6" id="KW-0521">NADP</keyword>
<keyword evidence="8" id="KW-0503">Monooxygenase</keyword>
<gene>
    <name evidence="8" type="ORF">QPJ95_15760</name>
</gene>
<dbReference type="Pfam" id="PF13434">
    <property type="entry name" value="Lys_Orn_oxgnase"/>
    <property type="match status" value="1"/>
</dbReference>
<dbReference type="AlphaFoldDB" id="A0A9Y2KWY0"/>
<keyword evidence="4" id="KW-0285">Flavoprotein</keyword>
<dbReference type="EMBL" id="CP127247">
    <property type="protein sequence ID" value="WIY24068.1"/>
    <property type="molecule type" value="Genomic_DNA"/>
</dbReference>
<dbReference type="Proteomes" id="UP001238334">
    <property type="component" value="Chromosome"/>
</dbReference>
<evidence type="ECO:0000313" key="9">
    <source>
        <dbReference type="Proteomes" id="UP001238334"/>
    </source>
</evidence>
<proteinExistence type="inferred from homology"/>
<evidence type="ECO:0000256" key="2">
    <source>
        <dbReference type="ARBA" id="ARBA00004924"/>
    </source>
</evidence>
<reference evidence="8 9" key="1">
    <citation type="submission" date="2023-06" db="EMBL/GenBank/DDBJ databases">
        <title>Parasedimentitalea psychrophila sp. nov., a psychrophilic bacterium isolated from deep-sea sediment.</title>
        <authorList>
            <person name="Li A."/>
        </authorList>
    </citation>
    <scope>NUCLEOTIDE SEQUENCE [LARGE SCALE GENOMIC DNA]</scope>
    <source>
        <strain evidence="8 9">QS115</strain>
    </source>
</reference>
<keyword evidence="5" id="KW-0274">FAD</keyword>
<evidence type="ECO:0000256" key="7">
    <source>
        <dbReference type="ARBA" id="ARBA00023002"/>
    </source>
</evidence>
<comment type="similarity">
    <text evidence="3">Belongs to the lysine N(6)-hydroxylase/L-ornithine N(5)-oxygenase family.</text>
</comment>
<accession>A0A9Y2KWY0</accession>